<dbReference type="PANTHER" id="PTHR21845">
    <property type="entry name" value="TRANSMEMBRANE ANCHOR PROTEIN 1"/>
    <property type="match status" value="1"/>
</dbReference>
<reference evidence="3 4" key="1">
    <citation type="submission" date="2024-08" db="EMBL/GenBank/DDBJ databases">
        <title>Gnathostoma spinigerum genome.</title>
        <authorList>
            <person name="Gonzalez-Bertolin B."/>
            <person name="Monzon S."/>
            <person name="Zaballos A."/>
            <person name="Jimenez P."/>
            <person name="Dekumyoy P."/>
            <person name="Varona S."/>
            <person name="Cuesta I."/>
            <person name="Sumanam S."/>
            <person name="Adisakwattana P."/>
            <person name="Gasser R.B."/>
            <person name="Hernandez-Gonzalez A."/>
            <person name="Young N.D."/>
            <person name="Perteguer M.J."/>
        </authorList>
    </citation>
    <scope>NUCLEOTIDE SEQUENCE [LARGE SCALE GENOMIC DNA]</scope>
    <source>
        <strain evidence="3">AL3</strain>
        <tissue evidence="3">Liver</tissue>
    </source>
</reference>
<evidence type="ECO:0000313" key="3">
    <source>
        <dbReference type="EMBL" id="MFH4981526.1"/>
    </source>
</evidence>
<dbReference type="EMBL" id="JBGFUD010007394">
    <property type="protein sequence ID" value="MFH4981526.1"/>
    <property type="molecule type" value="Genomic_DNA"/>
</dbReference>
<dbReference type="AlphaFoldDB" id="A0ABD6EQF7"/>
<evidence type="ECO:0000259" key="2">
    <source>
        <dbReference type="Pfam" id="PF25473"/>
    </source>
</evidence>
<evidence type="ECO:0000313" key="4">
    <source>
        <dbReference type="Proteomes" id="UP001608902"/>
    </source>
</evidence>
<organism evidence="3 4">
    <name type="scientific">Gnathostoma spinigerum</name>
    <dbReference type="NCBI Taxonomy" id="75299"/>
    <lineage>
        <taxon>Eukaryota</taxon>
        <taxon>Metazoa</taxon>
        <taxon>Ecdysozoa</taxon>
        <taxon>Nematoda</taxon>
        <taxon>Chromadorea</taxon>
        <taxon>Rhabditida</taxon>
        <taxon>Spirurina</taxon>
        <taxon>Gnathostomatomorpha</taxon>
        <taxon>Gnathostomatoidea</taxon>
        <taxon>Gnathostomatidae</taxon>
        <taxon>Gnathostoma</taxon>
    </lineage>
</organism>
<dbReference type="Pfam" id="PF25473">
    <property type="entry name" value="MXRA7_helical"/>
    <property type="match status" value="1"/>
</dbReference>
<protein>
    <recommendedName>
        <fullName evidence="2">Matrix-remodeling-associated protein 7 helical domain-containing protein</fullName>
    </recommendedName>
</protein>
<proteinExistence type="predicted"/>
<feature type="domain" description="Matrix-remodeling-associated protein 7 helical" evidence="2">
    <location>
        <begin position="73"/>
        <end position="134"/>
    </location>
</feature>
<evidence type="ECO:0000256" key="1">
    <source>
        <dbReference type="SAM" id="MobiDB-lite"/>
    </source>
</evidence>
<dbReference type="PANTHER" id="PTHR21845:SF2">
    <property type="entry name" value="MATRIX-REMODELING-ASSOCIATED PROTEIN 7"/>
    <property type="match status" value="1"/>
</dbReference>
<dbReference type="InterPro" id="IPR026622">
    <property type="entry name" value="Mxra7"/>
</dbReference>
<sequence length="135" mass="15841">MRHRSQLEVPNDSSSEKLACDVNEDISRFQEKNSKEKLNDESTAIRETGGSCDEECNSYNGLKMPETLHGKLATAELRYKTNKLKREMTIEQVNEEREIREKQLQSIFELMMKDKEKFGFNDKEEILEQMKLYAI</sequence>
<accession>A0ABD6EQF7</accession>
<gene>
    <name evidence="3" type="ORF">AB6A40_008235</name>
</gene>
<dbReference type="InterPro" id="IPR057534">
    <property type="entry name" value="MXRA7_helical"/>
</dbReference>
<dbReference type="Proteomes" id="UP001608902">
    <property type="component" value="Unassembled WGS sequence"/>
</dbReference>
<feature type="region of interest" description="Disordered" evidence="1">
    <location>
        <begin position="1"/>
        <end position="20"/>
    </location>
</feature>
<name>A0ABD6EQF7_9BILA</name>
<comment type="caution">
    <text evidence="3">The sequence shown here is derived from an EMBL/GenBank/DDBJ whole genome shotgun (WGS) entry which is preliminary data.</text>
</comment>
<keyword evidence="4" id="KW-1185">Reference proteome</keyword>